<evidence type="ECO:0000256" key="5">
    <source>
        <dbReference type="SAM" id="MobiDB-lite"/>
    </source>
</evidence>
<organism evidence="7 8">
    <name type="scientific">Skermanella stibiiresistens SB22</name>
    <dbReference type="NCBI Taxonomy" id="1385369"/>
    <lineage>
        <taxon>Bacteria</taxon>
        <taxon>Pseudomonadati</taxon>
        <taxon>Pseudomonadota</taxon>
        <taxon>Alphaproteobacteria</taxon>
        <taxon>Rhodospirillales</taxon>
        <taxon>Azospirillaceae</taxon>
        <taxon>Skermanella</taxon>
    </lineage>
</organism>
<comment type="caution">
    <text evidence="7">The sequence shown here is derived from an EMBL/GenBank/DDBJ whole genome shotgun (WGS) entry which is preliminary data.</text>
</comment>
<dbReference type="SUPFAM" id="SSF55811">
    <property type="entry name" value="Nudix"/>
    <property type="match status" value="1"/>
</dbReference>
<evidence type="ECO:0000259" key="6">
    <source>
        <dbReference type="PROSITE" id="PS51462"/>
    </source>
</evidence>
<dbReference type="GO" id="GO:0046872">
    <property type="term" value="F:metal ion binding"/>
    <property type="evidence" value="ECO:0007669"/>
    <property type="project" value="UniProtKB-KW"/>
</dbReference>
<evidence type="ECO:0000313" key="8">
    <source>
        <dbReference type="Proteomes" id="UP000019486"/>
    </source>
</evidence>
<dbReference type="GO" id="GO:0005737">
    <property type="term" value="C:cytoplasm"/>
    <property type="evidence" value="ECO:0007669"/>
    <property type="project" value="TreeGrafter"/>
</dbReference>
<dbReference type="STRING" id="1385369.N825_16575"/>
<keyword evidence="2" id="KW-0479">Metal-binding</keyword>
<evidence type="ECO:0000256" key="3">
    <source>
        <dbReference type="ARBA" id="ARBA00022801"/>
    </source>
</evidence>
<dbReference type="InterPro" id="IPR047198">
    <property type="entry name" value="DDP-like_NUDIX"/>
</dbReference>
<comment type="cofactor">
    <cofactor evidence="1">
        <name>Mg(2+)</name>
        <dbReference type="ChEBI" id="CHEBI:18420"/>
    </cofactor>
</comment>
<keyword evidence="4" id="KW-0460">Magnesium</keyword>
<dbReference type="CDD" id="cd04666">
    <property type="entry name" value="NUDIX_DIPP2_like_Nudt4"/>
    <property type="match status" value="1"/>
</dbReference>
<dbReference type="GO" id="GO:0016462">
    <property type="term" value="F:pyrophosphatase activity"/>
    <property type="evidence" value="ECO:0007669"/>
    <property type="project" value="InterPro"/>
</dbReference>
<protein>
    <recommendedName>
        <fullName evidence="6">Nudix hydrolase domain-containing protein</fullName>
    </recommendedName>
</protein>
<dbReference type="Proteomes" id="UP000019486">
    <property type="component" value="Unassembled WGS sequence"/>
</dbReference>
<dbReference type="InterPro" id="IPR000086">
    <property type="entry name" value="NUDIX_hydrolase_dom"/>
</dbReference>
<evidence type="ECO:0000256" key="2">
    <source>
        <dbReference type="ARBA" id="ARBA00022723"/>
    </source>
</evidence>
<dbReference type="Gene3D" id="3.90.79.10">
    <property type="entry name" value="Nucleoside Triphosphate Pyrophosphohydrolase"/>
    <property type="match status" value="1"/>
</dbReference>
<gene>
    <name evidence="7" type="ORF">N825_16575</name>
</gene>
<dbReference type="PANTHER" id="PTHR12629">
    <property type="entry name" value="DIPHOSPHOINOSITOL POLYPHOSPHATE PHOSPHOHYDROLASE"/>
    <property type="match status" value="1"/>
</dbReference>
<dbReference type="PROSITE" id="PS51462">
    <property type="entry name" value="NUDIX"/>
    <property type="match status" value="1"/>
</dbReference>
<dbReference type="EMBL" id="AVFL01000024">
    <property type="protein sequence ID" value="EWY37666.1"/>
    <property type="molecule type" value="Genomic_DNA"/>
</dbReference>
<keyword evidence="3" id="KW-0378">Hydrolase</keyword>
<proteinExistence type="predicted"/>
<evidence type="ECO:0000313" key="7">
    <source>
        <dbReference type="EMBL" id="EWY37666.1"/>
    </source>
</evidence>
<dbReference type="AlphaFoldDB" id="W9GYK8"/>
<evidence type="ECO:0000256" key="4">
    <source>
        <dbReference type="ARBA" id="ARBA00022842"/>
    </source>
</evidence>
<dbReference type="Pfam" id="PF00293">
    <property type="entry name" value="NUDIX"/>
    <property type="match status" value="1"/>
</dbReference>
<feature type="region of interest" description="Disordered" evidence="5">
    <location>
        <begin position="120"/>
        <end position="144"/>
    </location>
</feature>
<feature type="domain" description="Nudix hydrolase" evidence="6">
    <location>
        <begin position="1"/>
        <end position="115"/>
    </location>
</feature>
<keyword evidence="8" id="KW-1185">Reference proteome</keyword>
<name>W9GYK8_9PROT</name>
<accession>W9GYK8</accession>
<sequence>MVLMVTSRETKRWVVPKGWQEKNVSDPDQAAREAFEEAGVVGQVGAKAMGSYRYKKRLKNGSLKNVEVAVYPFEIEELLDEWPEMDERERRWMTPAQAALAVDEGSLAALLLGLAVEPPNVKGSRASRKSGLSAKNARASAYPL</sequence>
<dbReference type="InterPro" id="IPR015797">
    <property type="entry name" value="NUDIX_hydrolase-like_dom_sf"/>
</dbReference>
<reference evidence="7 8" key="1">
    <citation type="submission" date="2013-08" db="EMBL/GenBank/DDBJ databases">
        <title>The genome sequence of Skermanella stibiiresistens.</title>
        <authorList>
            <person name="Zhu W."/>
            <person name="Wang G."/>
        </authorList>
    </citation>
    <scope>NUCLEOTIDE SEQUENCE [LARGE SCALE GENOMIC DNA]</scope>
    <source>
        <strain evidence="7 8">SB22</strain>
    </source>
</reference>
<dbReference type="PANTHER" id="PTHR12629:SF0">
    <property type="entry name" value="DIPHOSPHOINOSITOL-POLYPHOSPHATE DIPHOSPHATASE"/>
    <property type="match status" value="1"/>
</dbReference>
<evidence type="ECO:0000256" key="1">
    <source>
        <dbReference type="ARBA" id="ARBA00001946"/>
    </source>
</evidence>